<gene>
    <name evidence="2" type="ORF">T12_1432</name>
</gene>
<proteinExistence type="predicted"/>
<keyword evidence="3" id="KW-1185">Reference proteome</keyword>
<feature type="compositionally biased region" description="Basic and acidic residues" evidence="1">
    <location>
        <begin position="1"/>
        <end position="11"/>
    </location>
</feature>
<reference evidence="2 3" key="1">
    <citation type="submission" date="2015-01" db="EMBL/GenBank/DDBJ databases">
        <title>Evolution of Trichinella species and genotypes.</title>
        <authorList>
            <person name="Korhonen P.K."/>
            <person name="Edoardo P."/>
            <person name="Giuseppe L.R."/>
            <person name="Gasser R.B."/>
        </authorList>
    </citation>
    <scope>NUCLEOTIDE SEQUENCE [LARGE SCALE GENOMIC DNA]</scope>
    <source>
        <strain evidence="2">ISS2496</strain>
    </source>
</reference>
<evidence type="ECO:0000256" key="1">
    <source>
        <dbReference type="SAM" id="MobiDB-lite"/>
    </source>
</evidence>
<name>A0A0V1AEB2_9BILA</name>
<comment type="caution">
    <text evidence="2">The sequence shown here is derived from an EMBL/GenBank/DDBJ whole genome shotgun (WGS) entry which is preliminary data.</text>
</comment>
<evidence type="ECO:0000313" key="3">
    <source>
        <dbReference type="Proteomes" id="UP000054783"/>
    </source>
</evidence>
<feature type="region of interest" description="Disordered" evidence="1">
    <location>
        <begin position="1"/>
        <end position="26"/>
    </location>
</feature>
<organism evidence="2 3">
    <name type="scientific">Trichinella patagoniensis</name>
    <dbReference type="NCBI Taxonomy" id="990121"/>
    <lineage>
        <taxon>Eukaryota</taxon>
        <taxon>Metazoa</taxon>
        <taxon>Ecdysozoa</taxon>
        <taxon>Nematoda</taxon>
        <taxon>Enoplea</taxon>
        <taxon>Dorylaimia</taxon>
        <taxon>Trichinellida</taxon>
        <taxon>Trichinellidae</taxon>
        <taxon>Trichinella</taxon>
    </lineage>
</organism>
<protein>
    <submittedName>
        <fullName evidence="2">Uncharacterized protein</fullName>
    </submittedName>
</protein>
<sequence length="99" mass="11155">MLEDVKNRISEKSLTPGRNYAMLENRSTPTEGDFKGCATWLCIPARSGNNKEQQVPSIHVAVVVTTKQPRILRLAEGADLRRRNTAHRTPPDGKRILLY</sequence>
<accession>A0A0V1AEB2</accession>
<dbReference type="AlphaFoldDB" id="A0A0V1AEB2"/>
<dbReference type="Proteomes" id="UP000054783">
    <property type="component" value="Unassembled WGS sequence"/>
</dbReference>
<evidence type="ECO:0000313" key="2">
    <source>
        <dbReference type="EMBL" id="KRY23137.1"/>
    </source>
</evidence>
<dbReference type="EMBL" id="JYDQ01000005">
    <property type="protein sequence ID" value="KRY23137.1"/>
    <property type="molecule type" value="Genomic_DNA"/>
</dbReference>